<proteinExistence type="predicted"/>
<evidence type="ECO:0000313" key="1">
    <source>
        <dbReference type="EMBL" id="GAI19678.1"/>
    </source>
</evidence>
<dbReference type="AlphaFoldDB" id="X1LKR0"/>
<organism evidence="1">
    <name type="scientific">marine sediment metagenome</name>
    <dbReference type="NCBI Taxonomy" id="412755"/>
    <lineage>
        <taxon>unclassified sequences</taxon>
        <taxon>metagenomes</taxon>
        <taxon>ecological metagenomes</taxon>
    </lineage>
</organism>
<comment type="caution">
    <text evidence="1">The sequence shown here is derived from an EMBL/GenBank/DDBJ whole genome shotgun (WGS) entry which is preliminary data.</text>
</comment>
<feature type="non-terminal residue" evidence="1">
    <location>
        <position position="1"/>
    </location>
</feature>
<reference evidence="1" key="1">
    <citation type="journal article" date="2014" name="Front. Microbiol.">
        <title>High frequency of phylogenetically diverse reductive dehalogenase-homologous genes in deep subseafloor sedimentary metagenomes.</title>
        <authorList>
            <person name="Kawai M."/>
            <person name="Futagami T."/>
            <person name="Toyoda A."/>
            <person name="Takaki Y."/>
            <person name="Nishi S."/>
            <person name="Hori S."/>
            <person name="Arai W."/>
            <person name="Tsubouchi T."/>
            <person name="Morono Y."/>
            <person name="Uchiyama I."/>
            <person name="Ito T."/>
            <person name="Fujiyama A."/>
            <person name="Inagaki F."/>
            <person name="Takami H."/>
        </authorList>
    </citation>
    <scope>NUCLEOTIDE SEQUENCE</scope>
    <source>
        <strain evidence="1">Expedition CK06-06</strain>
    </source>
</reference>
<dbReference type="EMBL" id="BARV01021060">
    <property type="protein sequence ID" value="GAI19678.1"/>
    <property type="molecule type" value="Genomic_DNA"/>
</dbReference>
<name>X1LKR0_9ZZZZ</name>
<gene>
    <name evidence="1" type="ORF">S06H3_34980</name>
</gene>
<accession>X1LKR0</accession>
<protein>
    <submittedName>
        <fullName evidence="1">Uncharacterized protein</fullName>
    </submittedName>
</protein>
<sequence>NYRASTTEEGRISIQKADGTGDQIDINPLRPHALRASFSDRMAKGGANKLLVDYLQGHKMPYNDAYFGGEEGLREAYVKYAEAVLEPRQVKQTEEIEQKFDAKIGEQGTIISNLVERNKELEARFDRLDKFVKKWIKPTIVEDDVRELDRSE</sequence>